<evidence type="ECO:0000259" key="2">
    <source>
        <dbReference type="Pfam" id="PF02357"/>
    </source>
</evidence>
<protein>
    <submittedName>
        <fullName evidence="3">Transcription termination/antitermination factor NusG</fullName>
    </submittedName>
</protein>
<dbReference type="GO" id="GO:0006354">
    <property type="term" value="P:DNA-templated transcription elongation"/>
    <property type="evidence" value="ECO:0007669"/>
    <property type="project" value="InterPro"/>
</dbReference>
<dbReference type="EMBL" id="ALNK01000026">
    <property type="protein sequence ID" value="EJU21687.1"/>
    <property type="molecule type" value="Genomic_DNA"/>
</dbReference>
<comment type="caution">
    <text evidence="3">The sequence shown here is derived from an EMBL/GenBank/DDBJ whole genome shotgun (WGS) entry which is preliminary data.</text>
</comment>
<sequence>MFVLRIMSGEELTAKKLLEDKGYKVLCPRRLKVERNRTVEKIIFTGYLFLDTCSISDKDYYKIKDTVNVISFLNSKYNLSETDEKYIRLLNNNGKALDKIDIYFDKDKKAIVYMNDTDSYLNTKNVIRVNARDKTITFRFNIDDIVKDVTFNY</sequence>
<dbReference type="SUPFAM" id="SSF82679">
    <property type="entry name" value="N-utilization substance G protein NusG, N-terminal domain"/>
    <property type="match status" value="1"/>
</dbReference>
<accession>J5WG25</accession>
<organism evidence="3 4">
    <name type="scientific">Peptoanaerobacter stomatis</name>
    <dbReference type="NCBI Taxonomy" id="796937"/>
    <lineage>
        <taxon>Bacteria</taxon>
        <taxon>Bacillati</taxon>
        <taxon>Bacillota</taxon>
        <taxon>Clostridia</taxon>
        <taxon>Peptostreptococcales</taxon>
        <taxon>Filifactoraceae</taxon>
        <taxon>Peptoanaerobacter</taxon>
    </lineage>
</organism>
<keyword evidence="1" id="KW-0804">Transcription</keyword>
<proteinExistence type="predicted"/>
<dbReference type="Proteomes" id="UP000005244">
    <property type="component" value="Unassembled WGS sequence"/>
</dbReference>
<name>J5WG25_9FIRM</name>
<reference evidence="3 4" key="1">
    <citation type="submission" date="2012-07" db="EMBL/GenBank/DDBJ databases">
        <authorList>
            <person name="Durkin A.S."/>
            <person name="McCorrison J."/>
            <person name="Torralba M."/>
            <person name="Gillis M."/>
            <person name="Methe B."/>
            <person name="Sutton G."/>
            <person name="Nelson K.E."/>
        </authorList>
    </citation>
    <scope>NUCLEOTIDE SEQUENCE [LARGE SCALE GENOMIC DNA]</scope>
    <source>
        <strain evidence="3 4">OBRC8</strain>
    </source>
</reference>
<dbReference type="Pfam" id="PF02357">
    <property type="entry name" value="NusG"/>
    <property type="match status" value="1"/>
</dbReference>
<evidence type="ECO:0000256" key="1">
    <source>
        <dbReference type="ARBA" id="ARBA00023163"/>
    </source>
</evidence>
<dbReference type="InterPro" id="IPR006645">
    <property type="entry name" value="NGN-like_dom"/>
</dbReference>
<dbReference type="Gene3D" id="3.30.70.940">
    <property type="entry name" value="NusG, N-terminal domain"/>
    <property type="match status" value="1"/>
</dbReference>
<feature type="domain" description="NusG-like N-terminal" evidence="2">
    <location>
        <begin position="2"/>
        <end position="79"/>
    </location>
</feature>
<feature type="non-terminal residue" evidence="3">
    <location>
        <position position="153"/>
    </location>
</feature>
<dbReference type="InterPro" id="IPR036735">
    <property type="entry name" value="NGN_dom_sf"/>
</dbReference>
<evidence type="ECO:0000313" key="3">
    <source>
        <dbReference type="EMBL" id="EJU21687.1"/>
    </source>
</evidence>
<keyword evidence="4" id="KW-1185">Reference proteome</keyword>
<evidence type="ECO:0000313" key="4">
    <source>
        <dbReference type="Proteomes" id="UP000005244"/>
    </source>
</evidence>
<dbReference type="RefSeq" id="WP_009531245.1">
    <property type="nucleotide sequence ID" value="NZ_ALNK01000026.1"/>
</dbReference>
<dbReference type="AlphaFoldDB" id="J5WG25"/>
<gene>
    <name evidence="3" type="ORF">HMPREF1143_1390</name>
</gene>